<organism evidence="1 2">
    <name type="scientific">Pyropia yezoensis</name>
    <name type="common">Susabi-nori</name>
    <name type="synonym">Porphyra yezoensis</name>
    <dbReference type="NCBI Taxonomy" id="2788"/>
    <lineage>
        <taxon>Eukaryota</taxon>
        <taxon>Rhodophyta</taxon>
        <taxon>Bangiophyceae</taxon>
        <taxon>Bangiales</taxon>
        <taxon>Bangiaceae</taxon>
        <taxon>Pyropia</taxon>
    </lineage>
</organism>
<protein>
    <submittedName>
        <fullName evidence="1">Uncharacterized protein</fullName>
    </submittedName>
</protein>
<comment type="caution">
    <text evidence="1">The sequence shown here is derived from an EMBL/GenBank/DDBJ whole genome shotgun (WGS) entry which is preliminary data.</text>
</comment>
<gene>
    <name evidence="1" type="ORF">I4F81_002224</name>
</gene>
<reference evidence="1" key="1">
    <citation type="submission" date="2019-11" db="EMBL/GenBank/DDBJ databases">
        <title>Nori genome reveals adaptations in red seaweeds to the harsh intertidal environment.</title>
        <authorList>
            <person name="Wang D."/>
            <person name="Mao Y."/>
        </authorList>
    </citation>
    <scope>NUCLEOTIDE SEQUENCE</scope>
    <source>
        <tissue evidence="1">Gametophyte</tissue>
    </source>
</reference>
<sequence length="162" mass="15839">MMAYRSARVECSWPCSFAVVQPGGLDPHPPPAEAPVAAAVPPGVAGVETGGRCMPPAANTRGGGGEVSPLRPSLTLAAGAPPCGPSAVPAPSQGLPTSGPVVAGRAKGGGRQARSGWSTRKDAGRLKAAAPPPERVPLTASGRGRPAAPPAAAAHTEGRAPT</sequence>
<keyword evidence="2" id="KW-1185">Reference proteome</keyword>
<evidence type="ECO:0000313" key="1">
    <source>
        <dbReference type="EMBL" id="KAK1859630.1"/>
    </source>
</evidence>
<evidence type="ECO:0000313" key="2">
    <source>
        <dbReference type="Proteomes" id="UP000798662"/>
    </source>
</evidence>
<accession>A0ACC3BNZ7</accession>
<dbReference type="Proteomes" id="UP000798662">
    <property type="component" value="Chromosome 1"/>
</dbReference>
<name>A0ACC3BNZ7_PYRYE</name>
<dbReference type="EMBL" id="CM020618">
    <property type="protein sequence ID" value="KAK1859630.1"/>
    <property type="molecule type" value="Genomic_DNA"/>
</dbReference>
<proteinExistence type="predicted"/>